<evidence type="ECO:0000256" key="1">
    <source>
        <dbReference type="SAM" id="Phobius"/>
    </source>
</evidence>
<evidence type="ECO:0000313" key="2">
    <source>
        <dbReference type="EMBL" id="KAK5775597.1"/>
    </source>
</evidence>
<keyword evidence="1" id="KW-0812">Transmembrane</keyword>
<name>A0ABR0MP24_GOSAR</name>
<reference evidence="2 3" key="1">
    <citation type="submission" date="2023-03" db="EMBL/GenBank/DDBJ databases">
        <title>WGS of Gossypium arboreum.</title>
        <authorList>
            <person name="Yu D."/>
        </authorList>
    </citation>
    <scope>NUCLEOTIDE SEQUENCE [LARGE SCALE GENOMIC DNA]</scope>
    <source>
        <tissue evidence="2">Leaf</tissue>
    </source>
</reference>
<dbReference type="EMBL" id="JARKNE010000012">
    <property type="protein sequence ID" value="KAK5775597.1"/>
    <property type="molecule type" value="Genomic_DNA"/>
</dbReference>
<protein>
    <submittedName>
        <fullName evidence="2">Uncharacterized protein</fullName>
    </submittedName>
</protein>
<dbReference type="Proteomes" id="UP001358586">
    <property type="component" value="Chromosome 12"/>
</dbReference>
<sequence length="185" mass="20872">MTNTQVRHLSVPEFGAALGIYTDKFIGVDNFLHLYRHIHHSPSCCWTDLTASQIHYDATRSKATSLSPALWYIHALLAHTLTGSRESTGVVSTTDAYYIWSMATGHIFDFAYFIALNFLHQTDRHRKGPICLGPYVTRLAQHFGLFDTPKMLSTLTLVGQISPQGILSMIHMRMIERLRGVDPPQ</sequence>
<organism evidence="2 3">
    <name type="scientific">Gossypium arboreum</name>
    <name type="common">Tree cotton</name>
    <name type="synonym">Gossypium nanking</name>
    <dbReference type="NCBI Taxonomy" id="29729"/>
    <lineage>
        <taxon>Eukaryota</taxon>
        <taxon>Viridiplantae</taxon>
        <taxon>Streptophyta</taxon>
        <taxon>Embryophyta</taxon>
        <taxon>Tracheophyta</taxon>
        <taxon>Spermatophyta</taxon>
        <taxon>Magnoliopsida</taxon>
        <taxon>eudicotyledons</taxon>
        <taxon>Gunneridae</taxon>
        <taxon>Pentapetalae</taxon>
        <taxon>rosids</taxon>
        <taxon>malvids</taxon>
        <taxon>Malvales</taxon>
        <taxon>Malvaceae</taxon>
        <taxon>Malvoideae</taxon>
        <taxon>Gossypium</taxon>
    </lineage>
</organism>
<keyword evidence="1" id="KW-0472">Membrane</keyword>
<accession>A0ABR0MP24</accession>
<gene>
    <name evidence="2" type="ORF">PVK06_043503</name>
</gene>
<feature type="transmembrane region" description="Helical" evidence="1">
    <location>
        <begin position="97"/>
        <end position="119"/>
    </location>
</feature>
<keyword evidence="3" id="KW-1185">Reference proteome</keyword>
<comment type="caution">
    <text evidence="2">The sequence shown here is derived from an EMBL/GenBank/DDBJ whole genome shotgun (WGS) entry which is preliminary data.</text>
</comment>
<proteinExistence type="predicted"/>
<evidence type="ECO:0000313" key="3">
    <source>
        <dbReference type="Proteomes" id="UP001358586"/>
    </source>
</evidence>
<keyword evidence="1" id="KW-1133">Transmembrane helix</keyword>